<dbReference type="InterPro" id="IPR024975">
    <property type="entry name" value="NOV_C"/>
</dbReference>
<dbReference type="OrthoDB" id="426371at2759"/>
<protein>
    <recommendedName>
        <fullName evidence="2">SWIM-type domain-containing protein</fullName>
    </recommendedName>
</protein>
<feature type="domain" description="SWIM-type" evidence="2">
    <location>
        <begin position="34"/>
        <end position="65"/>
    </location>
</feature>
<dbReference type="PANTHER" id="PTHR32387">
    <property type="entry name" value="WU:FJ29H11"/>
    <property type="match status" value="1"/>
</dbReference>
<evidence type="ECO:0000313" key="3">
    <source>
        <dbReference type="EMBL" id="POM84749.1"/>
    </source>
</evidence>
<keyword evidence="1" id="KW-0479">Metal-binding</keyword>
<dbReference type="InterPro" id="IPR052957">
    <property type="entry name" value="Auxin_embryo_med"/>
</dbReference>
<dbReference type="VEuPathDB" id="CryptoDB:CmeUKMEL1_13950"/>
<dbReference type="PANTHER" id="PTHR32387:SF0">
    <property type="entry name" value="PROTEIN NO VEIN"/>
    <property type="match status" value="1"/>
</dbReference>
<dbReference type="InterPro" id="IPR007527">
    <property type="entry name" value="Znf_SWIM"/>
</dbReference>
<proteinExistence type="predicted"/>
<dbReference type="Proteomes" id="UP000236928">
    <property type="component" value="Unassembled WGS sequence"/>
</dbReference>
<dbReference type="InterPro" id="IPR036890">
    <property type="entry name" value="HATPase_C_sf"/>
</dbReference>
<dbReference type="InterPro" id="IPR058210">
    <property type="entry name" value="SACS/Nov_dom"/>
</dbReference>
<accession>A0A2P4Z438</accession>
<dbReference type="SUPFAM" id="SSF55874">
    <property type="entry name" value="ATPase domain of HSP90 chaperone/DNA topoisomerase II/histidine kinase"/>
    <property type="match status" value="1"/>
</dbReference>
<evidence type="ECO:0000259" key="2">
    <source>
        <dbReference type="PROSITE" id="PS50966"/>
    </source>
</evidence>
<name>A0A2P4Z438_9CRYT</name>
<evidence type="ECO:0000313" key="4">
    <source>
        <dbReference type="Proteomes" id="UP000236928"/>
    </source>
</evidence>
<dbReference type="PROSITE" id="PS50966">
    <property type="entry name" value="ZF_SWIM"/>
    <property type="match status" value="1"/>
</dbReference>
<sequence>MNKKVDIITQNPHGILLCDKDPDIYNVCSFSTDYRIVDMLLFECTCPSKDKSFCSHIRAVSKKFQTRYSRELFNIYSILNDINAKNSFASCYDKAENHFNLFLKSINRLFHFNNFLENQDLFSLESKQRYKRVLHAILKSLSSISWRYHLIKTKDGDFINSINYANHMRNSIEIDSLLNSINFSLSNINRGNYSTIIDFLQAIESSSLEGIGIFNSTSIFYVLSKIFSQETISNTNKEILTSGILEFFSTYGICLRFEDEELEKKSNRFDCKFFHTIFKTVKRYSNQIDQKFIKESINFILLEEFGLDLDLLGISLEDMTRETFLVKSNIEKNNRVVDLLSLKINQTDLLISSLNDSLNDGFFTNNLIKIIHSAPILIDLYDHLFWYSVNNHIRYGELTDFLENNIDNELFRQFHFIKFSKNGNRSKSTNVKINNCQTSIYKVLKPNNEKYSTAHAYYSLMIDSVAQYNVINTLNYFIGGCIQENGVENFIKLFPKEILRSDISSCICKSFNSIDFFSRILAICPPVLYLDLWDYLLMTILFVLKVERDEFIKSLSESISKNNNIFELNKLIHILPSKIRNDFYDKFYYNSLNLAKSLEVEDSLNENECSVKMSAEEDFIFEEFGCEYCSNFKSINIFDCKSFILSIQKQKFGISENVHDKDYNQIIQNYTRIINQSCKNLSIKLYTKINHFLFELIQNADDNQYCSCIGKVPSIIFVFHKSGVLVINNEVGFTETDISSICDIGNSSKVFSEKKIGHFGIGFKSVFSITNTPFIFSNGYCFKFNLNSKHGSYIFPEWVDEELHNLIPNHKFHNEYDVEISTYKTKFWLPFKEDINFEDLKLNDNIILFTNKLKRIKLITSDMVTLITRSEKFISKDLILVNIIKHIMCDQTNKKRKLSSNRNITKSFLIVNYNFEIPKNISNLAKNKKLNNLSIGIEINNESDTFDGECNCENKEIFSFLPIRSYGLKFILQADFELTSSRESISIDSNWNIYIREVIPNAIVYLISKLSETNDFHLIKKSFIGILPTKADNIDEFFRPIIPKINKALMNEKCIYTCEKIFIKPSNSVFINRDSRTFKIILKIFPNINEFSYLLNKYSNKFLINNEFTNTTENVLLKDLGITEFDINILVDIIKGIISDYSYFGRSYEWYFSLFLLIENLIDSYENINFDLQKLKRLPLFLTEEGRYIEPIDINFKKQLFLMEEDMPSISKLGIHFIKRDFISQLKEFFKDELFIYNKILNFIQILGPSFLKVDEYYEIIYESLAGYNEISTDDHIFFTFLLAKSNFCPNSNKQALAVNSNDELLPISPKNFHLFNTNSKYSLIENIKRILDSNNEDLINNFSFHTFSKKYLQYADESFWNSHFSKFGVSILPFYFEKIEFNNLNDYQEHLRSISKFNNSELIDQHIESIYNVKKSNSISITDFYCHGIGPLAILMNDVLSKNTGNEYFEELISTISNQIINCVCDFWEEIQMYWSINIHEIIKMPSFVQLQFSSYPIFVSKYFSNNNFIFQHLCPPKLLTLYANTQNHKIISKFVNFLILDNTEKNTLITLSDAFSSITEISLEYLCSLIEALHNPNFYKISLYNLNQINPSSYVSLLELIIKESKSNISMSSLDTLRKNLQFPFQDECKHVIWKNLEEIYWSDENILPKSHSLFYQFSDIYKLSISINDIMSFFLLLGIPLNPEKKHLITHLIEICKIERIEADSKQLLTYVRIVTQLYKYDKTTLYSLLKLPIIKKNNYCAWLNVESNRDSDEVVFSNSMLFHHYAHRFSSEKKILWSPMFTIMQPNLNMQNLDSDELINDWNALCFQLFKNSEDLALDIFPNTEFSSDSTFYFGLIINIFGPLYEESIKDKVKKRKNWSELISKSNIVVSNTNISIKCLEKSFYVPALFDLKTNKLYVKHQNKLESGDEIEEAIISILTFITSFFPKYYPNLKSIMVTKLIFKDAVRKFESSRDDMAWDKFIISWIKKIEIEIGIKIDLKYFLLSDYVDNGALKLSNDVQLNEEIQLEYYNNCPKKIILEIGKMGEKLAFDFLKEKLSNELGINNFNITWVNETAESGLPYDIILVFMDKIAGTKEEIFVEVKSSSKKERNFFRISFNEWKLAEKLQNNYWLFHILGVNLNALNLSLNDIEYRIIRNPYESWKDGRLKMILSEN</sequence>
<keyword evidence="1" id="KW-0862">Zinc</keyword>
<dbReference type="GO" id="GO:0008270">
    <property type="term" value="F:zinc ion binding"/>
    <property type="evidence" value="ECO:0007669"/>
    <property type="project" value="UniProtKB-KW"/>
</dbReference>
<reference evidence="3 4" key="1">
    <citation type="submission" date="2014-04" db="EMBL/GenBank/DDBJ databases">
        <title>Comparative Genomics of Cryptosporidium Species.</title>
        <authorList>
            <person name="Silva J.C."/>
            <person name="Su Q."/>
            <person name="Chalmers R."/>
            <person name="Chibucos M.C."/>
            <person name="Elwin K."/>
            <person name="Godinez A."/>
            <person name="Guo F."/>
            <person name="Huynh K."/>
            <person name="Orvis J."/>
            <person name="Ott S."/>
            <person name="Sadzewicz L."/>
            <person name="Sengamalay N."/>
            <person name="Shetty A."/>
            <person name="Sun M."/>
            <person name="Tallon L."/>
            <person name="Xiao L."/>
            <person name="Zhang H."/>
            <person name="Fraser C.M."/>
            <person name="Zhu G."/>
            <person name="Kissinger J."/>
            <person name="Widmer G."/>
        </authorList>
    </citation>
    <scope>NUCLEOTIDE SEQUENCE [LARGE SCALE GENOMIC DNA]</scope>
    <source>
        <strain evidence="3 4">UKMEL1</strain>
    </source>
</reference>
<organism evidence="3 4">
    <name type="scientific">Cryptosporidium meleagridis</name>
    <dbReference type="NCBI Taxonomy" id="93969"/>
    <lineage>
        <taxon>Eukaryota</taxon>
        <taxon>Sar</taxon>
        <taxon>Alveolata</taxon>
        <taxon>Apicomplexa</taxon>
        <taxon>Conoidasida</taxon>
        <taxon>Coccidia</taxon>
        <taxon>Eucoccidiorida</taxon>
        <taxon>Eimeriorina</taxon>
        <taxon>Cryptosporidiidae</taxon>
        <taxon>Cryptosporidium</taxon>
    </lineage>
</organism>
<evidence type="ECO:0000256" key="1">
    <source>
        <dbReference type="PROSITE-ProRule" id="PRU00325"/>
    </source>
</evidence>
<keyword evidence="1" id="KW-0863">Zinc-finger</keyword>
<dbReference type="EMBL" id="JIBK01000047">
    <property type="protein sequence ID" value="POM84749.1"/>
    <property type="molecule type" value="Genomic_DNA"/>
</dbReference>
<dbReference type="Pfam" id="PF25794">
    <property type="entry name" value="SACS"/>
    <property type="match status" value="1"/>
</dbReference>
<keyword evidence="4" id="KW-1185">Reference proteome</keyword>
<gene>
    <name evidence="3" type="ORF">CmeUKMEL1_13950</name>
</gene>
<dbReference type="NCBIfam" id="NF047352">
    <property type="entry name" value="P_loop_sacsin"/>
    <property type="match status" value="1"/>
</dbReference>
<dbReference type="Gene3D" id="3.30.565.10">
    <property type="entry name" value="Histidine kinase-like ATPase, C-terminal domain"/>
    <property type="match status" value="1"/>
</dbReference>
<comment type="caution">
    <text evidence="3">The sequence shown here is derived from an EMBL/GenBank/DDBJ whole genome shotgun (WGS) entry which is preliminary data.</text>
</comment>
<dbReference type="Pfam" id="PF13020">
    <property type="entry name" value="NOV_C"/>
    <property type="match status" value="1"/>
</dbReference>